<feature type="compositionally biased region" description="Polar residues" evidence="1">
    <location>
        <begin position="118"/>
        <end position="127"/>
    </location>
</feature>
<feature type="compositionally biased region" description="Basic and acidic residues" evidence="1">
    <location>
        <begin position="132"/>
        <end position="145"/>
    </location>
</feature>
<feature type="region of interest" description="Disordered" evidence="1">
    <location>
        <begin position="1"/>
        <end position="24"/>
    </location>
</feature>
<evidence type="ECO:0000313" key="3">
    <source>
        <dbReference type="Proteomes" id="UP000028524"/>
    </source>
</evidence>
<feature type="compositionally biased region" description="Polar residues" evidence="1">
    <location>
        <begin position="41"/>
        <end position="53"/>
    </location>
</feature>
<gene>
    <name evidence="2" type="ORF">S40285_03296</name>
</gene>
<dbReference type="AlphaFoldDB" id="A0A084QGT6"/>
<dbReference type="HOGENOM" id="CLU_446907_0_0_1"/>
<feature type="region of interest" description="Disordered" evidence="1">
    <location>
        <begin position="99"/>
        <end position="199"/>
    </location>
</feature>
<dbReference type="InParanoid" id="A0A084QGT6"/>
<accession>A0A084QGT6</accession>
<sequence length="610" mass="69621">MDAARDFSQMSQESPRMPASPNLDDEDLFYKVFDWERYCESTQPLDQSSSYPGQHSPPPSPQDLPQLIRDIPRVIRNLTIQTNLQPELLAMRPSYRPDDEAATVSDYSGQTPPELVQGGSTSPSDHSGSALEHVEETRDSPDVTLREFQAQDDEWTYPQTHPAKAAPRRYPPSLQVSDESAEHASGLKRRGSESIHDKRRRHVVDPVQTANVRKTGACLPCRMTKTGCQENGVCPTCRKTFPNHSHMSCTRYTPGMTWPVISKVPDVWSSTGAEEERLRSGPQFYHGKQRDIFIFFSRDPASSPLLATVQAYRSQNGPEEGGHSRMANFPKEKMPTHESLWRWVETQIRSEPVNDFRSSIQSFLREYSDPESYSLPKHGFVTKVHRMSCFFRIWKTSSFWCRDPSNNIVGLPLSVQAHLRKIALKGLHYLEGDVLKELDEILTQQVSPKSDGRIAVWASMWQLILMYRDLIVAFRSFLDRSQADSNTGPERLLYKRLSEGFFPLLTIFYHYQFRTKKSLEVSLDGLKSPYPGMTYPTQTISHLAQSLLDTRKAMYQNFQASRHEIDQLLCVFVVNHELKKLNARQRVSKPSQKSKNTKGAAGDDCELDDE</sequence>
<name>A0A084QGT6_STAC4</name>
<proteinExistence type="predicted"/>
<feature type="region of interest" description="Disordered" evidence="1">
    <location>
        <begin position="41"/>
        <end position="65"/>
    </location>
</feature>
<evidence type="ECO:0000256" key="1">
    <source>
        <dbReference type="SAM" id="MobiDB-lite"/>
    </source>
</evidence>
<dbReference type="OMA" id="FYHYQFR"/>
<protein>
    <submittedName>
        <fullName evidence="2">Uncharacterized protein</fullName>
    </submittedName>
</protein>
<dbReference type="Proteomes" id="UP000028524">
    <property type="component" value="Unassembled WGS sequence"/>
</dbReference>
<dbReference type="OrthoDB" id="5426982at2759"/>
<organism evidence="2 3">
    <name type="scientific">Stachybotrys chlorohalonatus (strain IBT 40285)</name>
    <dbReference type="NCBI Taxonomy" id="1283841"/>
    <lineage>
        <taxon>Eukaryota</taxon>
        <taxon>Fungi</taxon>
        <taxon>Dikarya</taxon>
        <taxon>Ascomycota</taxon>
        <taxon>Pezizomycotina</taxon>
        <taxon>Sordariomycetes</taxon>
        <taxon>Hypocreomycetidae</taxon>
        <taxon>Hypocreales</taxon>
        <taxon>Stachybotryaceae</taxon>
        <taxon>Stachybotrys</taxon>
    </lineage>
</organism>
<reference evidence="2 3" key="1">
    <citation type="journal article" date="2014" name="BMC Genomics">
        <title>Comparative genome sequencing reveals chemotype-specific gene clusters in the toxigenic black mold Stachybotrys.</title>
        <authorList>
            <person name="Semeiks J."/>
            <person name="Borek D."/>
            <person name="Otwinowski Z."/>
            <person name="Grishin N.V."/>
        </authorList>
    </citation>
    <scope>NUCLEOTIDE SEQUENCE [LARGE SCALE GENOMIC DNA]</scope>
    <source>
        <strain evidence="2 3">IBT 40285</strain>
    </source>
</reference>
<keyword evidence="3" id="KW-1185">Reference proteome</keyword>
<evidence type="ECO:0000313" key="2">
    <source>
        <dbReference type="EMBL" id="KFA63171.1"/>
    </source>
</evidence>
<dbReference type="EMBL" id="KL660754">
    <property type="protein sequence ID" value="KFA63171.1"/>
    <property type="molecule type" value="Genomic_DNA"/>
</dbReference>
<feature type="region of interest" description="Disordered" evidence="1">
    <location>
        <begin position="584"/>
        <end position="610"/>
    </location>
</feature>